<dbReference type="InterPro" id="IPR052270">
    <property type="entry name" value="CACF_protein"/>
</dbReference>
<feature type="region of interest" description="Disordered" evidence="2">
    <location>
        <begin position="340"/>
        <end position="377"/>
    </location>
</feature>
<organism evidence="3">
    <name type="scientific">Castor canadensis</name>
    <name type="common">American beaver</name>
    <dbReference type="NCBI Taxonomy" id="51338"/>
    <lineage>
        <taxon>Eukaryota</taxon>
        <taxon>Metazoa</taxon>
        <taxon>Chordata</taxon>
        <taxon>Craniata</taxon>
        <taxon>Vertebrata</taxon>
        <taxon>Euteleostomi</taxon>
        <taxon>Mammalia</taxon>
        <taxon>Eutheria</taxon>
        <taxon>Euarchontoglires</taxon>
        <taxon>Glires</taxon>
        <taxon>Rodentia</taxon>
        <taxon>Castorimorpha</taxon>
        <taxon>Castoridae</taxon>
        <taxon>Castor</taxon>
    </lineage>
</organism>
<evidence type="ECO:0000313" key="3">
    <source>
        <dbReference type="RefSeq" id="XP_020009459.1"/>
    </source>
</evidence>
<sequence>MRTLLGAKPSRRTLSKTAILCMHKLIFDHRIKLGKAGTLSDWKASTGRSYEPDRDYTRSQKLEQEKQALEKNLEKKNRKQTSATSITGNKVLRRTCFVEKCGHWHGTEVLKKGGWLYQRSITRKKMDELLKVTAWPHLYEKLPLETNGPTPHIPLEKTKKGNLLGPHQNVIENNPDIKRHKTLDAEISQQPGGNKKLETSIQDAEPVCMEHFRNRHVYQQQLIEKQKKKLQEQQKIILELKENQRLVEAQWASKHAAAVKNSQNHLLSNPREAEDPKGTCQVLSNISATSSKTEDSRSDSRNSHSGPKRNPKHMMAPHPIVKAMEERAVQRAERRRILAEKKKKQEEEKLAQFKAQEEERQKREAEEKETQLEKKREEKRLKKMKELEKQKRIKRNQELETVAKEHYKMVLLRNKGLEPWKRLRMQSKQNIQVAEEHHSLALQKKSLLTWFQYSQESLVRKMTQADQFYTQLLLRRIFKGWLQYTTDLEEEVRKLCVHFLQKKIFGAWLTMVREATINSQSKHKIAAEHCDRKTLSITFQTWKKFIKFMTEERVKEERREQLRRKVAEILPDFQMLAPL</sequence>
<evidence type="ECO:0000256" key="1">
    <source>
        <dbReference type="SAM" id="Coils"/>
    </source>
</evidence>
<feature type="coiled-coil region" evidence="1">
    <location>
        <begin position="223"/>
        <end position="250"/>
    </location>
</feature>
<feature type="compositionally biased region" description="Basic and acidic residues" evidence="2">
    <location>
        <begin position="292"/>
        <end position="302"/>
    </location>
</feature>
<dbReference type="PANTHER" id="PTHR22028:SF5">
    <property type="entry name" value="COILED-COIL DOMAIN-CONTAINING PROTEIN 191"/>
    <property type="match status" value="1"/>
</dbReference>
<dbReference type="PANTHER" id="PTHR22028">
    <property type="entry name" value="SFI1 SPINDLE BODY DOMAIN-CONTAINING PROTEIN-RELATED"/>
    <property type="match status" value="1"/>
</dbReference>
<reference evidence="3" key="1">
    <citation type="submission" date="2025-08" db="UniProtKB">
        <authorList>
            <consortium name="RefSeq"/>
        </authorList>
    </citation>
    <scope>IDENTIFICATION</scope>
    <source>
        <tissue evidence="3">Leukocyte</tissue>
    </source>
</reference>
<keyword evidence="1" id="KW-0175">Coiled coil</keyword>
<dbReference type="AlphaFoldDB" id="A0A8B7TP23"/>
<protein>
    <submittedName>
        <fullName evidence="3">LOW QUALITY PROTEIN: coiled-coil domain-containing protein 191-like</fullName>
    </submittedName>
</protein>
<dbReference type="RefSeq" id="XP_020009459.1">
    <property type="nucleotide sequence ID" value="XM_020153870.1"/>
</dbReference>
<feature type="compositionally biased region" description="Polar residues" evidence="2">
    <location>
        <begin position="281"/>
        <end position="291"/>
    </location>
</feature>
<evidence type="ECO:0000256" key="2">
    <source>
        <dbReference type="SAM" id="MobiDB-lite"/>
    </source>
</evidence>
<name>A0A8B7TP23_CASCN</name>
<dbReference type="OrthoDB" id="6256972at2759"/>
<feature type="region of interest" description="Disordered" evidence="2">
    <location>
        <begin position="262"/>
        <end position="318"/>
    </location>
</feature>
<gene>
    <name evidence="3" type="primary">LOC109678246</name>
</gene>
<dbReference type="CTD" id="57577"/>
<dbReference type="KEGG" id="ccan:109678246"/>
<accession>A0A8B7TP23</accession>
<proteinExistence type="predicted"/>